<dbReference type="Proteomes" id="UP001271007">
    <property type="component" value="Unassembled WGS sequence"/>
</dbReference>
<sequence>MSSRPALKARKRSGDAAYHITEHCERMFCETLKTVFLVEKDTGLDNSLVMGTQNTTSNNSGAVSIPARQQPTMMKHDLPTPSPSPDTRKGYLEMGGMLKEYVEVWDYSACDARFTGFVAEKEEERALFIFFDKDVMGKDLKPGLMALLELASTTEFDCGRLVICLDRTTDAETMDDVSRGLSWAGCELMTLDHWAGEKNCISDRWLFLEIDA</sequence>
<keyword evidence="7" id="KW-1185">Reference proteome</keyword>
<accession>A0AAJ0GIS0</accession>
<dbReference type="Gene3D" id="3.40.630.60">
    <property type="match status" value="1"/>
</dbReference>
<name>A0AAJ0GIS0_9PEZI</name>
<dbReference type="AlphaFoldDB" id="A0AAJ0GIS0"/>
<dbReference type="PANTHER" id="PTHR10279">
    <property type="entry name" value="ORNITHINE DECARBOXYLASE ANTIZYME"/>
    <property type="match status" value="1"/>
</dbReference>
<organism evidence="6 7">
    <name type="scientific">Extremus antarcticus</name>
    <dbReference type="NCBI Taxonomy" id="702011"/>
    <lineage>
        <taxon>Eukaryota</taxon>
        <taxon>Fungi</taxon>
        <taxon>Dikarya</taxon>
        <taxon>Ascomycota</taxon>
        <taxon>Pezizomycotina</taxon>
        <taxon>Dothideomycetes</taxon>
        <taxon>Dothideomycetidae</taxon>
        <taxon>Mycosphaerellales</taxon>
        <taxon>Extremaceae</taxon>
        <taxon>Extremus</taxon>
    </lineage>
</organism>
<dbReference type="GO" id="GO:0005737">
    <property type="term" value="C:cytoplasm"/>
    <property type="evidence" value="ECO:0007669"/>
    <property type="project" value="TreeGrafter"/>
</dbReference>
<gene>
    <name evidence="6" type="ORF">LTR09_001441</name>
</gene>
<reference evidence="6" key="1">
    <citation type="submission" date="2023-04" db="EMBL/GenBank/DDBJ databases">
        <title>Black Yeasts Isolated from many extreme environments.</title>
        <authorList>
            <person name="Coleine C."/>
            <person name="Stajich J.E."/>
            <person name="Selbmann L."/>
        </authorList>
    </citation>
    <scope>NUCLEOTIDE SEQUENCE</scope>
    <source>
        <strain evidence="6">CCFEE 5312</strain>
    </source>
</reference>
<dbReference type="PANTHER" id="PTHR10279:SF10">
    <property type="entry name" value="ORNITHINE DECARBOXYLASE ANTIZYME"/>
    <property type="match status" value="1"/>
</dbReference>
<dbReference type="InterPro" id="IPR002993">
    <property type="entry name" value="ODC_AZ"/>
</dbReference>
<evidence type="ECO:0000313" key="6">
    <source>
        <dbReference type="EMBL" id="KAK3058363.1"/>
    </source>
</evidence>
<dbReference type="InterPro" id="IPR038581">
    <property type="entry name" value="ODC_AZ_sf"/>
</dbReference>
<protein>
    <recommendedName>
        <fullName evidence="4">Ornithine decarboxylase antizyme</fullName>
    </recommendedName>
</protein>
<evidence type="ECO:0000256" key="5">
    <source>
        <dbReference type="ARBA" id="ARBA00022758"/>
    </source>
</evidence>
<dbReference type="SUPFAM" id="SSF55729">
    <property type="entry name" value="Acyl-CoA N-acyltransferases (Nat)"/>
    <property type="match status" value="1"/>
</dbReference>
<keyword evidence="5" id="KW-0688">Ribosomal frameshifting</keyword>
<dbReference type="GO" id="GO:0045732">
    <property type="term" value="P:positive regulation of protein catabolic process"/>
    <property type="evidence" value="ECO:0007669"/>
    <property type="project" value="TreeGrafter"/>
</dbReference>
<evidence type="ECO:0000256" key="2">
    <source>
        <dbReference type="ARBA" id="ARBA00008796"/>
    </source>
</evidence>
<dbReference type="Pfam" id="PF02100">
    <property type="entry name" value="ODC_AZ"/>
    <property type="match status" value="1"/>
</dbReference>
<evidence type="ECO:0000256" key="1">
    <source>
        <dbReference type="ARBA" id="ARBA00002307"/>
    </source>
</evidence>
<evidence type="ECO:0000256" key="3">
    <source>
        <dbReference type="ARBA" id="ARBA00011486"/>
    </source>
</evidence>
<evidence type="ECO:0000256" key="4">
    <source>
        <dbReference type="ARBA" id="ARBA00017712"/>
    </source>
</evidence>
<comment type="similarity">
    <text evidence="2">Belongs to the ODC antizyme family.</text>
</comment>
<comment type="function">
    <text evidence="1">Ornithine decarboxylase (ODC) antizyme protein that negatively regulates ODC activity and intracellular polyamine biosynthesis in response to increased intracellular polyamine levels. Binds to ODC monomers, inhibiting the assembly of the functional ODC homodimer, and targets the monomers for ubiquitin-independent proteolytic destruction by the 26S proteasome.</text>
</comment>
<comment type="subunit">
    <text evidence="3">Interacts with ODC and thereby sterically blocks ODC homodimerization.</text>
</comment>
<dbReference type="GO" id="GO:0075523">
    <property type="term" value="P:viral translational frameshifting"/>
    <property type="evidence" value="ECO:0007669"/>
    <property type="project" value="UniProtKB-KW"/>
</dbReference>
<dbReference type="GO" id="GO:0008073">
    <property type="term" value="F:ornithine decarboxylase inhibitor activity"/>
    <property type="evidence" value="ECO:0007669"/>
    <property type="project" value="InterPro"/>
</dbReference>
<dbReference type="GO" id="GO:0005634">
    <property type="term" value="C:nucleus"/>
    <property type="evidence" value="ECO:0007669"/>
    <property type="project" value="TreeGrafter"/>
</dbReference>
<dbReference type="InterPro" id="IPR016181">
    <property type="entry name" value="Acyl_CoA_acyltransferase"/>
</dbReference>
<dbReference type="EMBL" id="JAWDJX010000002">
    <property type="protein sequence ID" value="KAK3058363.1"/>
    <property type="molecule type" value="Genomic_DNA"/>
</dbReference>
<comment type="caution">
    <text evidence="6">The sequence shown here is derived from an EMBL/GenBank/DDBJ whole genome shotgun (WGS) entry which is preliminary data.</text>
</comment>
<evidence type="ECO:0000313" key="7">
    <source>
        <dbReference type="Proteomes" id="UP001271007"/>
    </source>
</evidence>
<proteinExistence type="inferred from homology"/>